<dbReference type="PROSITE" id="PS51257">
    <property type="entry name" value="PROKAR_LIPOPROTEIN"/>
    <property type="match status" value="1"/>
</dbReference>
<dbReference type="Gene3D" id="3.20.20.80">
    <property type="entry name" value="Glycosidases"/>
    <property type="match status" value="1"/>
</dbReference>
<organism evidence="3 4">
    <name type="scientific">Dokdonia sinensis</name>
    <dbReference type="NCBI Taxonomy" id="2479847"/>
    <lineage>
        <taxon>Bacteria</taxon>
        <taxon>Pseudomonadati</taxon>
        <taxon>Bacteroidota</taxon>
        <taxon>Flavobacteriia</taxon>
        <taxon>Flavobacteriales</taxon>
        <taxon>Flavobacteriaceae</taxon>
        <taxon>Dokdonia</taxon>
    </lineage>
</organism>
<keyword evidence="3" id="KW-0456">Lyase</keyword>
<comment type="caution">
    <text evidence="3">The sequence shown here is derived from an EMBL/GenBank/DDBJ whole genome shotgun (WGS) entry which is preliminary data.</text>
</comment>
<dbReference type="PANTHER" id="PTHR10357:SF209">
    <property type="entry name" value="PERIPLASMIC ALPHA-AMYLASE"/>
    <property type="match status" value="1"/>
</dbReference>
<sequence length="556" mass="63372">MKTFLPLSILLLAITFVGCKSDNSPKNNSELAETEVKTPFVWEGANVYFLMTDRFSNGDSSNDTNFDRTKETAVLRGFMGGDLKGITQKINEGYFTDLGVNAIWFTPVVEQIHGGVDEGTGLTYGFHGYWTKDWTALDPNFGTMEDLQEVVTSAHKNNIRIVMDVVLNHTGPVTEQDPFWGSDWAREDPNCAFTTYENTIKCSLVENLPDILTESEEEVQLPEHLIAKWKKEGRYQQEIEELENYFTSNNLKKTPRNYIIKWLTDYVRELGIDAFRVDTTKHVEEGAWDVLREQAEIAFSTFKKENPEKTMDDTPFFMLGEVYNYMASNGRDFNLGDKKVDYFAHGFDNLINFEFKYDALQDYETLFSKYDSIQHISHKGKSIMNYATSHDDGQPFDKDRTKPLETATKLLLTPGLSQIYYGDESARDLTIEGTQGDATLRSFMNWEQQSEQETKKILNHWQKLGYFRGSHPAIGAGKHKMLSQAPYIFSRTFENNDFKDVVIVGLDLPPGKKEIYVGDAFAKAETLTDTYSGQEVAITDGKVTVDSPYNIVLLEE</sequence>
<reference evidence="3 4" key="1">
    <citation type="submission" date="2018-10" db="EMBL/GenBank/DDBJ databases">
        <title>Dokdonia luteus sp. nov., isolated from sea water.</title>
        <authorList>
            <person name="Zhou L.Y."/>
            <person name="Du Z.J."/>
        </authorList>
    </citation>
    <scope>NUCLEOTIDE SEQUENCE [LARGE SCALE GENOMIC DNA]</scope>
    <source>
        <strain evidence="3 4">SH27</strain>
    </source>
</reference>
<evidence type="ECO:0000256" key="1">
    <source>
        <dbReference type="SAM" id="SignalP"/>
    </source>
</evidence>
<dbReference type="OrthoDB" id="9805159at2"/>
<dbReference type="Proteomes" id="UP000281985">
    <property type="component" value="Unassembled WGS sequence"/>
</dbReference>
<proteinExistence type="predicted"/>
<feature type="chain" id="PRO_5018029569" evidence="1">
    <location>
        <begin position="21"/>
        <end position="556"/>
    </location>
</feature>
<dbReference type="InterPro" id="IPR006047">
    <property type="entry name" value="GH13_cat_dom"/>
</dbReference>
<name>A0A3M0GI61_9FLAO</name>
<dbReference type="Pfam" id="PF00128">
    <property type="entry name" value="Alpha-amylase"/>
    <property type="match status" value="1"/>
</dbReference>
<evidence type="ECO:0000259" key="2">
    <source>
        <dbReference type="SMART" id="SM00642"/>
    </source>
</evidence>
<dbReference type="SUPFAM" id="SSF51445">
    <property type="entry name" value="(Trans)glycosidases"/>
    <property type="match status" value="1"/>
</dbReference>
<dbReference type="InterPro" id="IPR017853">
    <property type="entry name" value="GH"/>
</dbReference>
<evidence type="ECO:0000313" key="4">
    <source>
        <dbReference type="Proteomes" id="UP000281985"/>
    </source>
</evidence>
<dbReference type="AlphaFoldDB" id="A0A3M0GI61"/>
<dbReference type="GO" id="GO:0005975">
    <property type="term" value="P:carbohydrate metabolic process"/>
    <property type="evidence" value="ECO:0007669"/>
    <property type="project" value="InterPro"/>
</dbReference>
<keyword evidence="1" id="KW-0732">Signal</keyword>
<evidence type="ECO:0000313" key="3">
    <source>
        <dbReference type="EMBL" id="RMB63968.1"/>
    </source>
</evidence>
<dbReference type="GO" id="GO:0016829">
    <property type="term" value="F:lyase activity"/>
    <property type="evidence" value="ECO:0007669"/>
    <property type="project" value="UniProtKB-KW"/>
</dbReference>
<accession>A0A3M0GI61</accession>
<feature type="signal peptide" evidence="1">
    <location>
        <begin position="1"/>
        <end position="20"/>
    </location>
</feature>
<dbReference type="RefSeq" id="WP_121915764.1">
    <property type="nucleotide sequence ID" value="NZ_REFV01000001.1"/>
</dbReference>
<gene>
    <name evidence="3" type="ORF">EAX61_00880</name>
</gene>
<keyword evidence="4" id="KW-1185">Reference proteome</keyword>
<feature type="domain" description="Glycosyl hydrolase family 13 catalytic" evidence="2">
    <location>
        <begin position="49"/>
        <end position="468"/>
    </location>
</feature>
<dbReference type="EMBL" id="REFV01000001">
    <property type="protein sequence ID" value="RMB63968.1"/>
    <property type="molecule type" value="Genomic_DNA"/>
</dbReference>
<dbReference type="PANTHER" id="PTHR10357">
    <property type="entry name" value="ALPHA-AMYLASE FAMILY MEMBER"/>
    <property type="match status" value="1"/>
</dbReference>
<dbReference type="SMART" id="SM00642">
    <property type="entry name" value="Aamy"/>
    <property type="match status" value="1"/>
</dbReference>
<protein>
    <submittedName>
        <fullName evidence="3">Alpha-amlyase</fullName>
    </submittedName>
</protein>